<name>A0A543IXP6_9ACTN</name>
<dbReference type="Gene3D" id="3.30.420.60">
    <property type="entry name" value="eRF1 domain 2"/>
    <property type="match status" value="1"/>
</dbReference>
<protein>
    <recommendedName>
        <fullName evidence="2">Actinobacteria/chloroflexi VLRF1 release factor domain-containing protein</fullName>
    </recommendedName>
</protein>
<feature type="domain" description="Actinobacteria/chloroflexi VLRF1 release factor" evidence="2">
    <location>
        <begin position="106"/>
        <end position="238"/>
    </location>
</feature>
<reference evidence="3 4" key="1">
    <citation type="submission" date="2019-06" db="EMBL/GenBank/DDBJ databases">
        <title>Sequencing the genomes of 1000 actinobacteria strains.</title>
        <authorList>
            <person name="Klenk H.-P."/>
        </authorList>
    </citation>
    <scope>NUCLEOTIDE SEQUENCE [LARGE SCALE GENOMIC DNA]</scope>
    <source>
        <strain evidence="3 4">DSM 43186</strain>
    </source>
</reference>
<dbReference type="AlphaFoldDB" id="A0A543IXP6"/>
<dbReference type="InterPro" id="IPR042226">
    <property type="entry name" value="eFR1_2_sf"/>
</dbReference>
<comment type="caution">
    <text evidence="3">The sequence shown here is derived from an EMBL/GenBank/DDBJ whole genome shotgun (WGS) entry which is preliminary data.</text>
</comment>
<dbReference type="NCBIfam" id="NF041024">
    <property type="entry name" value="acVLRF1_NCBI"/>
    <property type="match status" value="1"/>
</dbReference>
<dbReference type="SUPFAM" id="SSF53137">
    <property type="entry name" value="Translational machinery components"/>
    <property type="match status" value="1"/>
</dbReference>
<organism evidence="3 4">
    <name type="scientific">Thermopolyspora flexuosa</name>
    <dbReference type="NCBI Taxonomy" id="103836"/>
    <lineage>
        <taxon>Bacteria</taxon>
        <taxon>Bacillati</taxon>
        <taxon>Actinomycetota</taxon>
        <taxon>Actinomycetes</taxon>
        <taxon>Streptosporangiales</taxon>
        <taxon>Streptosporangiaceae</taxon>
        <taxon>Thermopolyspora</taxon>
    </lineage>
</organism>
<feature type="region of interest" description="Disordered" evidence="1">
    <location>
        <begin position="51"/>
        <end position="94"/>
    </location>
</feature>
<accession>A0A543IXP6</accession>
<proteinExistence type="predicted"/>
<dbReference type="Proteomes" id="UP000319213">
    <property type="component" value="Unassembled WGS sequence"/>
</dbReference>
<gene>
    <name evidence="3" type="ORF">FHX40_2051</name>
</gene>
<feature type="compositionally biased region" description="Low complexity" evidence="1">
    <location>
        <begin position="59"/>
        <end position="79"/>
    </location>
</feature>
<evidence type="ECO:0000313" key="3">
    <source>
        <dbReference type="EMBL" id="TQM75345.1"/>
    </source>
</evidence>
<evidence type="ECO:0000256" key="1">
    <source>
        <dbReference type="SAM" id="MobiDB-lite"/>
    </source>
</evidence>
<sequence>MEVAPARLRRWLDGFARRHGRPEVTAVGGGTIEMLRLTAPDGAVAECHVPFPPLEPAPEDAGAAAPGAGHAPAAPGDAPASPPPADAGPGGPDLVERLIAHANRPRRVGVLLVRLGGFAAGVFDGERLVASKVGARHVQGRTAAGGWSQQRFARRREKQANEALRAAADVAARVLAPRLAELHAVVLGGDRRAVDALRGDPRLAGVFALAAPPFLTVPDPKLAVLESTPALFRAVRIRVLDPD</sequence>
<keyword evidence="4" id="KW-1185">Reference proteome</keyword>
<dbReference type="Pfam" id="PF18859">
    <property type="entry name" value="acVLRF1"/>
    <property type="match status" value="1"/>
</dbReference>
<evidence type="ECO:0000259" key="2">
    <source>
        <dbReference type="Pfam" id="PF18859"/>
    </source>
</evidence>
<dbReference type="EMBL" id="VFPQ01000001">
    <property type="protein sequence ID" value="TQM75345.1"/>
    <property type="molecule type" value="Genomic_DNA"/>
</dbReference>
<evidence type="ECO:0000313" key="4">
    <source>
        <dbReference type="Proteomes" id="UP000319213"/>
    </source>
</evidence>
<dbReference type="InterPro" id="IPR040783">
    <property type="entry name" value="VLRF1"/>
</dbReference>